<dbReference type="GO" id="GO:0005886">
    <property type="term" value="C:plasma membrane"/>
    <property type="evidence" value="ECO:0007669"/>
    <property type="project" value="UniProtKB-SubCell"/>
</dbReference>
<evidence type="ECO:0000256" key="9">
    <source>
        <dbReference type="ARBA" id="ARBA00023065"/>
    </source>
</evidence>
<protein>
    <recommendedName>
        <fullName evidence="13">ATP synthase subunit beta</fullName>
        <ecNumber evidence="13">7.1.2.2</ecNumber>
    </recommendedName>
    <alternativeName>
        <fullName evidence="13">ATP synthase F1 sector subunit beta</fullName>
    </alternativeName>
    <alternativeName>
        <fullName evidence="13">F-ATPase subunit beta</fullName>
    </alternativeName>
</protein>
<dbReference type="AlphaFoldDB" id="A0A916WGF5"/>
<dbReference type="PANTHER" id="PTHR15184:SF71">
    <property type="entry name" value="ATP SYNTHASE SUBUNIT BETA, MITOCHONDRIAL"/>
    <property type="match status" value="1"/>
</dbReference>
<gene>
    <name evidence="13 16" type="primary">atpD</name>
    <name evidence="16" type="ORF">GCM10011491_24630</name>
</gene>
<keyword evidence="12 13" id="KW-0066">ATP synthesis</keyword>
<proteinExistence type="inferred from homology"/>
<evidence type="ECO:0000256" key="10">
    <source>
        <dbReference type="ARBA" id="ARBA00023136"/>
    </source>
</evidence>
<evidence type="ECO:0000256" key="4">
    <source>
        <dbReference type="ARBA" id="ARBA00022519"/>
    </source>
</evidence>
<evidence type="ECO:0000256" key="13">
    <source>
        <dbReference type="HAMAP-Rule" id="MF_01347"/>
    </source>
</evidence>
<keyword evidence="5 13" id="KW-0547">Nucleotide-binding</keyword>
<comment type="similarity">
    <text evidence="2 13">Belongs to the ATPase alpha/beta chains family.</text>
</comment>
<evidence type="ECO:0000256" key="7">
    <source>
        <dbReference type="ARBA" id="ARBA00022840"/>
    </source>
</evidence>
<dbReference type="SUPFAM" id="SSF50615">
    <property type="entry name" value="N-terminal domain of alpha and beta subunits of F1 ATP synthase"/>
    <property type="match status" value="1"/>
</dbReference>
<feature type="domain" description="AAA+ ATPase" evidence="15">
    <location>
        <begin position="188"/>
        <end position="458"/>
    </location>
</feature>
<dbReference type="InterPro" id="IPR020003">
    <property type="entry name" value="ATPase_a/bsu_AS"/>
</dbReference>
<dbReference type="Pfam" id="PF02874">
    <property type="entry name" value="ATP-synt_ab_N"/>
    <property type="match status" value="1"/>
</dbReference>
<evidence type="ECO:0000256" key="3">
    <source>
        <dbReference type="ARBA" id="ARBA00022448"/>
    </source>
</evidence>
<dbReference type="RefSeq" id="WP_188824475.1">
    <property type="nucleotide sequence ID" value="NZ_BMHH01000009.1"/>
</dbReference>
<dbReference type="Pfam" id="PF22919">
    <property type="entry name" value="ATP-synt_VA_C"/>
    <property type="match status" value="1"/>
</dbReference>
<keyword evidence="13" id="KW-1003">Cell membrane</keyword>
<sequence length="518" mass="54832">MAKAATPKTTAEATPAPAEKAAPKAAAARTTKAAAAKAPVAANLSKGGAKGRVKQVIGAVVDVQFDDHLPLILNALETENLGNRLVLEVAQHLGENTVRTIAMDSTEGLVRGQEVTDTGAPIEVPVGEATLGRIMNVIGEPVDEAGPIDTPIKRAIHQNAPEYIEQSTEAQILVTGIKVIDLLAPYAKGGKIGLFGGAGVGKTVLIMELINNVAKAHGGYSVFAGVGERTREGNDLYHEMIESGVNKPGGGEGSKAALVYGQMNEPPGARARVALSGLTVAEYFRDQGQDVLFFVDNIFRFTQAGSEVSALLGRIPSAVGYQPTLATDMGALQERITTTTKGSITSVQAIYVPADDLTDPAPATSFAHLDAKTTLSRSIAEKGIYPAVDPLDSTSRMLDPMVVGEEHYEVARQVQSILQRYKSLQDIIAILGMDELSEEDKLTVARARKIERFLSQPFFVAEVFTGSPGKLVDLKDTIKGFKGLCAGEYDHLPEAAFYMVGSIEEAVEKAKRLAAEAA</sequence>
<keyword evidence="3 13" id="KW-0813">Transport</keyword>
<name>A0A916WGF5_9HYPH</name>
<keyword evidence="10 13" id="KW-0472">Membrane</keyword>
<dbReference type="InterPro" id="IPR050053">
    <property type="entry name" value="ATPase_alpha/beta_chains"/>
</dbReference>
<dbReference type="CDD" id="cd18115">
    <property type="entry name" value="ATP-synt_F1_beta_N"/>
    <property type="match status" value="1"/>
</dbReference>
<dbReference type="InterPro" id="IPR003593">
    <property type="entry name" value="AAA+_ATPase"/>
</dbReference>
<dbReference type="FunFam" id="2.40.10.170:FF:000004">
    <property type="entry name" value="ATP synthase subunit beta"/>
    <property type="match status" value="1"/>
</dbReference>
<evidence type="ECO:0000256" key="5">
    <source>
        <dbReference type="ARBA" id="ARBA00022741"/>
    </source>
</evidence>
<dbReference type="Gene3D" id="1.10.1140.10">
    <property type="entry name" value="Bovine Mitochondrial F1-atpase, Atp Synthase Beta Chain, Chain D, domain 3"/>
    <property type="match status" value="1"/>
</dbReference>
<dbReference type="GO" id="GO:0005524">
    <property type="term" value="F:ATP binding"/>
    <property type="evidence" value="ECO:0007669"/>
    <property type="project" value="UniProtKB-UniRule"/>
</dbReference>
<dbReference type="PROSITE" id="PS00152">
    <property type="entry name" value="ATPASE_ALPHA_BETA"/>
    <property type="match status" value="1"/>
</dbReference>
<reference evidence="16" key="1">
    <citation type="journal article" date="2014" name="Int. J. Syst. Evol. Microbiol.">
        <title>Complete genome sequence of Corynebacterium casei LMG S-19264T (=DSM 44701T), isolated from a smear-ripened cheese.</title>
        <authorList>
            <consortium name="US DOE Joint Genome Institute (JGI-PGF)"/>
            <person name="Walter F."/>
            <person name="Albersmeier A."/>
            <person name="Kalinowski J."/>
            <person name="Ruckert C."/>
        </authorList>
    </citation>
    <scope>NUCLEOTIDE SEQUENCE</scope>
    <source>
        <strain evidence="16">CGMCC 1.15082</strain>
    </source>
</reference>
<evidence type="ECO:0000259" key="15">
    <source>
        <dbReference type="SMART" id="SM00382"/>
    </source>
</evidence>
<dbReference type="NCBIfam" id="TIGR01039">
    <property type="entry name" value="atpD"/>
    <property type="match status" value="1"/>
</dbReference>
<evidence type="ECO:0000256" key="6">
    <source>
        <dbReference type="ARBA" id="ARBA00022781"/>
    </source>
</evidence>
<evidence type="ECO:0000256" key="2">
    <source>
        <dbReference type="ARBA" id="ARBA00008936"/>
    </source>
</evidence>
<keyword evidence="11 13" id="KW-0139">CF(1)</keyword>
<organism evidence="16 17">
    <name type="scientific">Brucella endophytica</name>
    <dbReference type="NCBI Taxonomy" id="1963359"/>
    <lineage>
        <taxon>Bacteria</taxon>
        <taxon>Pseudomonadati</taxon>
        <taxon>Pseudomonadota</taxon>
        <taxon>Alphaproteobacteria</taxon>
        <taxon>Hyphomicrobiales</taxon>
        <taxon>Brucellaceae</taxon>
        <taxon>Brucella/Ochrobactrum group</taxon>
        <taxon>Brucella</taxon>
    </lineage>
</organism>
<dbReference type="EMBL" id="BMHH01000009">
    <property type="protein sequence ID" value="GGA95387.1"/>
    <property type="molecule type" value="Genomic_DNA"/>
</dbReference>
<dbReference type="EC" id="7.1.2.2" evidence="13"/>
<feature type="binding site" evidence="13">
    <location>
        <begin position="196"/>
        <end position="203"/>
    </location>
    <ligand>
        <name>ATP</name>
        <dbReference type="ChEBI" id="CHEBI:30616"/>
    </ligand>
</feature>
<dbReference type="Gene3D" id="3.40.50.300">
    <property type="entry name" value="P-loop containing nucleotide triphosphate hydrolases"/>
    <property type="match status" value="1"/>
</dbReference>
<accession>A0A916WGF5</accession>
<dbReference type="FunFam" id="1.10.1140.10:FF:000001">
    <property type="entry name" value="ATP synthase subunit beta"/>
    <property type="match status" value="1"/>
</dbReference>
<keyword evidence="6 13" id="KW-0375">Hydrogen ion transport</keyword>
<evidence type="ECO:0000256" key="12">
    <source>
        <dbReference type="ARBA" id="ARBA00023310"/>
    </source>
</evidence>
<dbReference type="SMART" id="SM00382">
    <property type="entry name" value="AAA"/>
    <property type="match status" value="1"/>
</dbReference>
<evidence type="ECO:0000256" key="11">
    <source>
        <dbReference type="ARBA" id="ARBA00023196"/>
    </source>
</evidence>
<dbReference type="FunFam" id="3.40.50.300:FF:000026">
    <property type="entry name" value="ATP synthase subunit beta"/>
    <property type="match status" value="1"/>
</dbReference>
<dbReference type="SUPFAM" id="SSF52540">
    <property type="entry name" value="P-loop containing nucleoside triphosphate hydrolases"/>
    <property type="match status" value="1"/>
</dbReference>
<dbReference type="PANTHER" id="PTHR15184">
    <property type="entry name" value="ATP SYNTHASE"/>
    <property type="match status" value="1"/>
</dbReference>
<dbReference type="CDD" id="cd18110">
    <property type="entry name" value="ATP-synt_F1_beta_C"/>
    <property type="match status" value="1"/>
</dbReference>
<keyword evidence="4" id="KW-0997">Cell inner membrane</keyword>
<dbReference type="InterPro" id="IPR005722">
    <property type="entry name" value="ATP_synth_F1_bsu"/>
</dbReference>
<dbReference type="Pfam" id="PF00006">
    <property type="entry name" value="ATP-synt_ab"/>
    <property type="match status" value="1"/>
</dbReference>
<reference evidence="16" key="2">
    <citation type="submission" date="2020-09" db="EMBL/GenBank/DDBJ databases">
        <authorList>
            <person name="Sun Q."/>
            <person name="Zhou Y."/>
        </authorList>
    </citation>
    <scope>NUCLEOTIDE SEQUENCE</scope>
    <source>
        <strain evidence="16">CGMCC 1.15082</strain>
    </source>
</reference>
<dbReference type="InterPro" id="IPR027417">
    <property type="entry name" value="P-loop_NTPase"/>
</dbReference>
<dbReference type="GO" id="GO:0045259">
    <property type="term" value="C:proton-transporting ATP synthase complex"/>
    <property type="evidence" value="ECO:0007669"/>
    <property type="project" value="UniProtKB-KW"/>
</dbReference>
<dbReference type="InterPro" id="IPR000194">
    <property type="entry name" value="ATPase_F1/V1/A1_a/bsu_nucl-bd"/>
</dbReference>
<keyword evidence="17" id="KW-1185">Reference proteome</keyword>
<keyword evidence="9 13" id="KW-0406">Ion transport</keyword>
<comment type="function">
    <text evidence="13">Produces ATP from ADP in the presence of a proton gradient across the membrane. The catalytic sites are hosted primarily by the beta subunits.</text>
</comment>
<evidence type="ECO:0000256" key="8">
    <source>
        <dbReference type="ARBA" id="ARBA00022967"/>
    </source>
</evidence>
<dbReference type="InterPro" id="IPR055190">
    <property type="entry name" value="ATP-synt_VA_C"/>
</dbReference>
<keyword evidence="8 13" id="KW-1278">Translocase</keyword>
<evidence type="ECO:0000256" key="14">
    <source>
        <dbReference type="SAM" id="MobiDB-lite"/>
    </source>
</evidence>
<keyword evidence="7 13" id="KW-0067">ATP-binding</keyword>
<dbReference type="Proteomes" id="UP000646478">
    <property type="component" value="Unassembled WGS sequence"/>
</dbReference>
<dbReference type="PIRSF" id="PIRSF039072">
    <property type="entry name" value="ATPase_subunit_beta"/>
    <property type="match status" value="1"/>
</dbReference>
<dbReference type="InterPro" id="IPR004100">
    <property type="entry name" value="ATPase_F1/V1/A1_a/bsu_N"/>
</dbReference>
<dbReference type="Gene3D" id="2.40.10.170">
    <property type="match status" value="1"/>
</dbReference>
<evidence type="ECO:0000313" key="17">
    <source>
        <dbReference type="Proteomes" id="UP000646478"/>
    </source>
</evidence>
<evidence type="ECO:0000313" key="16">
    <source>
        <dbReference type="EMBL" id="GGA95387.1"/>
    </source>
</evidence>
<dbReference type="CDD" id="cd01133">
    <property type="entry name" value="F1-ATPase_beta_CD"/>
    <property type="match status" value="1"/>
</dbReference>
<comment type="subcellular location">
    <subcellularLocation>
        <location evidence="13">Cell membrane</location>
        <topology evidence="13">Peripheral membrane protein</topology>
    </subcellularLocation>
    <subcellularLocation>
        <location evidence="1">Membrane</location>
    </subcellularLocation>
</comment>
<dbReference type="SUPFAM" id="SSF47917">
    <property type="entry name" value="C-terminal domain of alpha and beta subunits of F1 ATP synthase"/>
    <property type="match status" value="1"/>
</dbReference>
<evidence type="ECO:0000256" key="1">
    <source>
        <dbReference type="ARBA" id="ARBA00004370"/>
    </source>
</evidence>
<comment type="caution">
    <text evidence="16">The sequence shown here is derived from an EMBL/GenBank/DDBJ whole genome shotgun (WGS) entry which is preliminary data.</text>
</comment>
<dbReference type="InterPro" id="IPR036121">
    <property type="entry name" value="ATPase_F1/V1/A1_a/bsu_N_sf"/>
</dbReference>
<comment type="catalytic activity">
    <reaction evidence="13">
        <text>ATP + H2O + 4 H(+)(in) = ADP + phosphate + 5 H(+)(out)</text>
        <dbReference type="Rhea" id="RHEA:57720"/>
        <dbReference type="ChEBI" id="CHEBI:15377"/>
        <dbReference type="ChEBI" id="CHEBI:15378"/>
        <dbReference type="ChEBI" id="CHEBI:30616"/>
        <dbReference type="ChEBI" id="CHEBI:43474"/>
        <dbReference type="ChEBI" id="CHEBI:456216"/>
        <dbReference type="EC" id="7.1.2.2"/>
    </reaction>
</comment>
<feature type="region of interest" description="Disordered" evidence="14">
    <location>
        <begin position="1"/>
        <end position="27"/>
    </location>
</feature>
<dbReference type="HAMAP" id="MF_01347">
    <property type="entry name" value="ATP_synth_beta_bact"/>
    <property type="match status" value="1"/>
</dbReference>
<dbReference type="GO" id="GO:0046933">
    <property type="term" value="F:proton-transporting ATP synthase activity, rotational mechanism"/>
    <property type="evidence" value="ECO:0007669"/>
    <property type="project" value="UniProtKB-UniRule"/>
</dbReference>
<dbReference type="InterPro" id="IPR024034">
    <property type="entry name" value="ATPase_F1/V1_b/a_C"/>
</dbReference>